<dbReference type="NCBIfam" id="TIGR00466">
    <property type="entry name" value="kdsB"/>
    <property type="match status" value="1"/>
</dbReference>
<evidence type="ECO:0000256" key="1">
    <source>
        <dbReference type="ARBA" id="ARBA00022679"/>
    </source>
</evidence>
<dbReference type="OrthoDB" id="9815559at2"/>
<dbReference type="STRING" id="452637.Oter_1913"/>
<accession>B1ZXZ7</accession>
<dbReference type="InterPro" id="IPR029044">
    <property type="entry name" value="Nucleotide-diphossugar_trans"/>
</dbReference>
<evidence type="ECO:0000256" key="2">
    <source>
        <dbReference type="ARBA" id="ARBA00022695"/>
    </source>
</evidence>
<dbReference type="NCBIfam" id="NF003952">
    <property type="entry name" value="PRK05450.1-5"/>
    <property type="match status" value="1"/>
</dbReference>
<dbReference type="Gene3D" id="3.90.550.10">
    <property type="entry name" value="Spore Coat Polysaccharide Biosynthesis Protein SpsA, Chain A"/>
    <property type="match status" value="1"/>
</dbReference>
<dbReference type="InterPro" id="IPR003329">
    <property type="entry name" value="Cytidylyl_trans"/>
</dbReference>
<protein>
    <submittedName>
        <fullName evidence="4">3-deoxy-D-manno-octulosonate cytidylyltransferase</fullName>
        <ecNumber evidence="4">2.7.7.38</ecNumber>
    </submittedName>
</protein>
<dbReference type="GO" id="GO:0005829">
    <property type="term" value="C:cytosol"/>
    <property type="evidence" value="ECO:0007669"/>
    <property type="project" value="TreeGrafter"/>
</dbReference>
<dbReference type="Pfam" id="PF02348">
    <property type="entry name" value="CTP_transf_3"/>
    <property type="match status" value="1"/>
</dbReference>
<dbReference type="Proteomes" id="UP000007013">
    <property type="component" value="Chromosome"/>
</dbReference>
<dbReference type="AlphaFoldDB" id="B1ZXZ7"/>
<dbReference type="SUPFAM" id="SSF53448">
    <property type="entry name" value="Nucleotide-diphospho-sugar transferases"/>
    <property type="match status" value="1"/>
</dbReference>
<dbReference type="GO" id="GO:0009103">
    <property type="term" value="P:lipopolysaccharide biosynthetic process"/>
    <property type="evidence" value="ECO:0007669"/>
    <property type="project" value="UniProtKB-KW"/>
</dbReference>
<dbReference type="GO" id="GO:0008690">
    <property type="term" value="F:3-deoxy-manno-octulosonate cytidylyltransferase activity"/>
    <property type="evidence" value="ECO:0007669"/>
    <property type="project" value="UniProtKB-EC"/>
</dbReference>
<proteinExistence type="predicted"/>
<keyword evidence="2 4" id="KW-0548">Nucleotidyltransferase</keyword>
<gene>
    <name evidence="4" type="ordered locus">Oter_1913</name>
</gene>
<keyword evidence="1 4" id="KW-0808">Transferase</keyword>
<dbReference type="HOGENOM" id="CLU_065038_0_1_0"/>
<sequence length="253" mass="28079">MPKTAIIVPCRLESTRFPRKLLHPIQGRPLVLWVAARIAREAPEYALHFAVDHELLRECLAGAGFQTIMTDGAHQSGTDRIAEANRTVRAEQVINVQADEPMVTGAQIRALAGLLEGGAAMATLVTPFKRVVDFYNPNQVKVVMRQDGRALYFSRSRMPFSRDLGLTIDDAWVQANPCYKHLGLYAYRADLLENLAKLSVGRYEQIEKLEQLRVLENGYDIACAVTQDPMVGIDTAEDAKAFETLLSEAGRPA</sequence>
<dbReference type="eggNOG" id="COG1212">
    <property type="taxonomic scope" value="Bacteria"/>
</dbReference>
<dbReference type="PANTHER" id="PTHR42866:SF2">
    <property type="entry name" value="3-DEOXY-MANNO-OCTULOSONATE CYTIDYLYLTRANSFERASE, MITOCHONDRIAL"/>
    <property type="match status" value="1"/>
</dbReference>
<dbReference type="InterPro" id="IPR004528">
    <property type="entry name" value="KdsB"/>
</dbReference>
<evidence type="ECO:0000313" key="4">
    <source>
        <dbReference type="EMBL" id="ACB75196.1"/>
    </source>
</evidence>
<name>B1ZXZ7_OPITP</name>
<reference evidence="4 5" key="1">
    <citation type="journal article" date="2011" name="J. Bacteriol.">
        <title>Genome sequence of the verrucomicrobium Opitutus terrae PB90-1, an abundant inhabitant of rice paddy soil ecosystems.</title>
        <authorList>
            <person name="van Passel M.W."/>
            <person name="Kant R."/>
            <person name="Palva A."/>
            <person name="Copeland A."/>
            <person name="Lucas S."/>
            <person name="Lapidus A."/>
            <person name="Glavina del Rio T."/>
            <person name="Pitluck S."/>
            <person name="Goltsman E."/>
            <person name="Clum A."/>
            <person name="Sun H."/>
            <person name="Schmutz J."/>
            <person name="Larimer F.W."/>
            <person name="Land M.L."/>
            <person name="Hauser L."/>
            <person name="Kyrpides N."/>
            <person name="Mikhailova N."/>
            <person name="Richardson P.P."/>
            <person name="Janssen P.H."/>
            <person name="de Vos W.M."/>
            <person name="Smidt H."/>
        </authorList>
    </citation>
    <scope>NUCLEOTIDE SEQUENCE [LARGE SCALE GENOMIC DNA]</scope>
    <source>
        <strain evidence="5">DSM 11246 / JCM 15787 / PB90-1</strain>
    </source>
</reference>
<evidence type="ECO:0000256" key="3">
    <source>
        <dbReference type="ARBA" id="ARBA00022985"/>
    </source>
</evidence>
<dbReference type="RefSeq" id="WP_012374733.1">
    <property type="nucleotide sequence ID" value="NC_010571.1"/>
</dbReference>
<evidence type="ECO:0000313" key="5">
    <source>
        <dbReference type="Proteomes" id="UP000007013"/>
    </source>
</evidence>
<keyword evidence="3" id="KW-0448">Lipopolysaccharide biosynthesis</keyword>
<keyword evidence="5" id="KW-1185">Reference proteome</keyword>
<dbReference type="PANTHER" id="PTHR42866">
    <property type="entry name" value="3-DEOXY-MANNO-OCTULOSONATE CYTIDYLYLTRANSFERASE"/>
    <property type="match status" value="1"/>
</dbReference>
<dbReference type="EMBL" id="CP001032">
    <property type="protein sequence ID" value="ACB75196.1"/>
    <property type="molecule type" value="Genomic_DNA"/>
</dbReference>
<organism evidence="4 5">
    <name type="scientific">Opitutus terrae (strain DSM 11246 / JCM 15787 / PB90-1)</name>
    <dbReference type="NCBI Taxonomy" id="452637"/>
    <lineage>
        <taxon>Bacteria</taxon>
        <taxon>Pseudomonadati</taxon>
        <taxon>Verrucomicrobiota</taxon>
        <taxon>Opitutia</taxon>
        <taxon>Opitutales</taxon>
        <taxon>Opitutaceae</taxon>
        <taxon>Opitutus</taxon>
    </lineage>
</organism>
<dbReference type="CDD" id="cd02517">
    <property type="entry name" value="CMP-KDO-Synthetase"/>
    <property type="match status" value="1"/>
</dbReference>
<dbReference type="KEGG" id="ote:Oter_1913"/>
<dbReference type="EC" id="2.7.7.38" evidence="4"/>